<evidence type="ECO:0000256" key="2">
    <source>
        <dbReference type="ARBA" id="ARBA00023242"/>
    </source>
</evidence>
<dbReference type="Proteomes" id="UP000249390">
    <property type="component" value="Unassembled WGS sequence"/>
</dbReference>
<dbReference type="Gene3D" id="1.10.10.60">
    <property type="entry name" value="Homeodomain-like"/>
    <property type="match status" value="1"/>
</dbReference>
<dbReference type="EMBL" id="NQVE01000119">
    <property type="protein sequence ID" value="RAL47072.1"/>
    <property type="molecule type" value="Genomic_DNA"/>
</dbReference>
<feature type="domain" description="Myb-like" evidence="4">
    <location>
        <begin position="204"/>
        <end position="253"/>
    </location>
</feature>
<dbReference type="GO" id="GO:0010597">
    <property type="term" value="P:green leaf volatile biosynthetic process"/>
    <property type="evidence" value="ECO:0007669"/>
    <property type="project" value="UniProtKB-ARBA"/>
</dbReference>
<comment type="caution">
    <text evidence="6">The sequence shown here is derived from an EMBL/GenBank/DDBJ whole genome shotgun (WGS) entry which is preliminary data.</text>
</comment>
<feature type="compositionally biased region" description="Pro residues" evidence="3">
    <location>
        <begin position="426"/>
        <end position="438"/>
    </location>
</feature>
<dbReference type="PROSITE" id="PS50090">
    <property type="entry name" value="MYB_LIKE"/>
    <property type="match status" value="1"/>
</dbReference>
<dbReference type="PANTHER" id="PTHR47206">
    <property type="entry name" value="HOMEODOMAIN-LIKE SUPERFAMILY PROTEIN"/>
    <property type="match status" value="1"/>
</dbReference>
<evidence type="ECO:0000313" key="6">
    <source>
        <dbReference type="EMBL" id="RAL47072.1"/>
    </source>
</evidence>
<accession>A0A328DN30</accession>
<keyword evidence="2" id="KW-0539">Nucleus</keyword>
<dbReference type="InterPro" id="IPR001005">
    <property type="entry name" value="SANT/Myb"/>
</dbReference>
<dbReference type="GO" id="GO:0000976">
    <property type="term" value="F:transcription cis-regulatory region binding"/>
    <property type="evidence" value="ECO:0007669"/>
    <property type="project" value="UniProtKB-ARBA"/>
</dbReference>
<feature type="compositionally biased region" description="Polar residues" evidence="3">
    <location>
        <begin position="550"/>
        <end position="561"/>
    </location>
</feature>
<evidence type="ECO:0000259" key="4">
    <source>
        <dbReference type="PROSITE" id="PS50090"/>
    </source>
</evidence>
<feature type="compositionally biased region" description="Polar residues" evidence="3">
    <location>
        <begin position="527"/>
        <end position="539"/>
    </location>
</feature>
<dbReference type="PANTHER" id="PTHR47206:SF1">
    <property type="entry name" value="HOMEODOMAIN-LIKE SUPERFAMILY PROTEIN"/>
    <property type="match status" value="1"/>
</dbReference>
<name>A0A328DN30_9ASTE</name>
<proteinExistence type="predicted"/>
<dbReference type="SMART" id="SM00717">
    <property type="entry name" value="SANT"/>
    <property type="match status" value="1"/>
</dbReference>
<feature type="region of interest" description="Disordered" evidence="3">
    <location>
        <begin position="421"/>
        <end position="441"/>
    </location>
</feature>
<protein>
    <submittedName>
        <fullName evidence="6">Uncharacterized protein</fullName>
    </submittedName>
</protein>
<feature type="domain" description="HTH myb-type" evidence="5">
    <location>
        <begin position="205"/>
        <end position="261"/>
    </location>
</feature>
<evidence type="ECO:0000313" key="7">
    <source>
        <dbReference type="Proteomes" id="UP000249390"/>
    </source>
</evidence>
<feature type="compositionally biased region" description="Basic and acidic residues" evidence="3">
    <location>
        <begin position="575"/>
        <end position="592"/>
    </location>
</feature>
<feature type="compositionally biased region" description="Polar residues" evidence="3">
    <location>
        <begin position="505"/>
        <end position="516"/>
    </location>
</feature>
<dbReference type="SUPFAM" id="SSF46689">
    <property type="entry name" value="Homeodomain-like"/>
    <property type="match status" value="1"/>
</dbReference>
<reference evidence="6 7" key="1">
    <citation type="submission" date="2018-06" db="EMBL/GenBank/DDBJ databases">
        <title>The Genome of Cuscuta australis (Dodder) Provides Insight into the Evolution of Plant Parasitism.</title>
        <authorList>
            <person name="Liu H."/>
        </authorList>
    </citation>
    <scope>NUCLEOTIDE SEQUENCE [LARGE SCALE GENOMIC DNA]</scope>
    <source>
        <strain evidence="7">cv. Yunnan</strain>
        <tissue evidence="6">Vines</tissue>
    </source>
</reference>
<dbReference type="InterPro" id="IPR009057">
    <property type="entry name" value="Homeodomain-like_sf"/>
</dbReference>
<dbReference type="GO" id="GO:0005634">
    <property type="term" value="C:nucleus"/>
    <property type="evidence" value="ECO:0007669"/>
    <property type="project" value="UniProtKB-SubCell"/>
</dbReference>
<dbReference type="CDD" id="cd11660">
    <property type="entry name" value="SANT_TRF"/>
    <property type="match status" value="1"/>
</dbReference>
<keyword evidence="7" id="KW-1185">Reference proteome</keyword>
<comment type="subcellular location">
    <subcellularLocation>
        <location evidence="1">Nucleus</location>
    </subcellularLocation>
</comment>
<gene>
    <name evidence="6" type="ORF">DM860_017113</name>
</gene>
<dbReference type="InterPro" id="IPR017930">
    <property type="entry name" value="Myb_dom"/>
</dbReference>
<feature type="region of interest" description="Disordered" evidence="3">
    <location>
        <begin position="474"/>
        <end position="656"/>
    </location>
</feature>
<dbReference type="Pfam" id="PF00249">
    <property type="entry name" value="Myb_DNA-binding"/>
    <property type="match status" value="1"/>
</dbReference>
<evidence type="ECO:0000256" key="3">
    <source>
        <dbReference type="SAM" id="MobiDB-lite"/>
    </source>
</evidence>
<dbReference type="AlphaFoldDB" id="A0A328DN30"/>
<organism evidence="6 7">
    <name type="scientific">Cuscuta australis</name>
    <dbReference type="NCBI Taxonomy" id="267555"/>
    <lineage>
        <taxon>Eukaryota</taxon>
        <taxon>Viridiplantae</taxon>
        <taxon>Streptophyta</taxon>
        <taxon>Embryophyta</taxon>
        <taxon>Tracheophyta</taxon>
        <taxon>Spermatophyta</taxon>
        <taxon>Magnoliopsida</taxon>
        <taxon>eudicotyledons</taxon>
        <taxon>Gunneridae</taxon>
        <taxon>Pentapetalae</taxon>
        <taxon>asterids</taxon>
        <taxon>lamiids</taxon>
        <taxon>Solanales</taxon>
        <taxon>Convolvulaceae</taxon>
        <taxon>Cuscuteae</taxon>
        <taxon>Cuscuta</taxon>
        <taxon>Cuscuta subgen. Grammica</taxon>
        <taxon>Cuscuta sect. Cleistogrammica</taxon>
    </lineage>
</organism>
<evidence type="ECO:0000256" key="1">
    <source>
        <dbReference type="ARBA" id="ARBA00004123"/>
    </source>
</evidence>
<feature type="compositionally biased region" description="Polar residues" evidence="3">
    <location>
        <begin position="637"/>
        <end position="649"/>
    </location>
</feature>
<dbReference type="PROSITE" id="PS51294">
    <property type="entry name" value="HTH_MYB"/>
    <property type="match status" value="1"/>
</dbReference>
<sequence>MGSRKMLEKSNKRKKCYVSEDDVSALLDRYDARTVLALLQEVAQVPDVKIDWNELVKKTTTGIKNAREYQMLWRHLAYRHGLVDRLDDGALPLEDDSDLECELEATPAVGSEASAEAAAYVKVIIASGMLSESCLSNGTTVEAPLTINIPTAQTCRNPSENSCQSISMQGTNITIPVSVQIQPSPIVTTAEGLDTNGTCNQNLPPRRKRKPWSEAEDLELIAAVQKCGEGNWANILKGDFKGERTASQLSQRWAIIRKRQGPSVGNSSQLSEAQLAARRAMSLALDMPRVDNLKAASSITSVSNAAANINHGKPAAAANINHGKPAAAANINHGKPAAAANINHGKPAAAANINHGKPAAAAANINHGKPAAAAANTNHAKPAAATSINHAKPAAAANINHAKPAAAAAQQDLPMAAAQKLGMAGPPKPRVPSKPTTPTPDSMVKAAAVAAGARIATPSDAATLLKAAQSKNAVRITPGGGGPLVKPPSTTTLPSNVHFIRTGLLSHSKTMPNPTRTGKPAPPSVGHQRNTILPSSTVPSGPKPSPTNMPPNGTNPKTIPTSGPKMANGTNPIPEAEHDTSKTAEIPTEKPNHCNAASGDKKDAAAKENGQGDHQGPNRDEEKNTQPVVVVNKSHIGETQTGDRNASSTVDKDKAT</sequence>
<evidence type="ECO:0000259" key="5">
    <source>
        <dbReference type="PROSITE" id="PS51294"/>
    </source>
</evidence>